<dbReference type="PANTHER" id="PTHR35936">
    <property type="entry name" value="MEMBRANE-BOUND LYTIC MUREIN TRANSGLYCOSYLASE F"/>
    <property type="match status" value="1"/>
</dbReference>
<dbReference type="Gene3D" id="3.40.190.10">
    <property type="entry name" value="Periplasmic binding protein-like II"/>
    <property type="match status" value="2"/>
</dbReference>
<dbReference type="Proteomes" id="UP000245539">
    <property type="component" value="Unassembled WGS sequence"/>
</dbReference>
<dbReference type="SMART" id="SM00062">
    <property type="entry name" value="PBPb"/>
    <property type="match status" value="1"/>
</dbReference>
<feature type="chain" id="PRO_5016264683" evidence="3">
    <location>
        <begin position="26"/>
        <end position="277"/>
    </location>
</feature>
<dbReference type="RefSeq" id="WP_109838343.1">
    <property type="nucleotide sequence ID" value="NZ_QGKM01000043.1"/>
</dbReference>
<feature type="domain" description="Solute-binding protein family 3/N-terminal" evidence="4">
    <location>
        <begin position="39"/>
        <end position="270"/>
    </location>
</feature>
<name>A0A317CB50_9GAMM</name>
<sequence length="277" mass="29832">MLLKSSLSIATVCVGLLLSTSSAFAADSCATGKTLKDGVLTIATGNPSYFPWVLDNDPKAGKGFEAAVAYEVATRMGFDKDNVEWTTASFDASIQPGEKNFDFNLQQFSITEDREKVVDFSVPYYSAAMAVLTRKPIQEKGAKPELESLKGLLWGASSATTGVPMLNKLIKPDDKPLLYNDNNDVVAAMKANQIDAALFDLPTAMYLGAVVLDDGVVLGQFPADRSENPDQFGLLMTEGNPLKNCVDEALEAMKEDGTLASIEAEWLQQTTSVPLIK</sequence>
<comment type="similarity">
    <text evidence="1">Belongs to the bacterial solute-binding protein 3 family.</text>
</comment>
<evidence type="ECO:0000313" key="6">
    <source>
        <dbReference type="Proteomes" id="UP000245539"/>
    </source>
</evidence>
<feature type="signal peptide" evidence="3">
    <location>
        <begin position="1"/>
        <end position="25"/>
    </location>
</feature>
<dbReference type="InterPro" id="IPR001638">
    <property type="entry name" value="Solute-binding_3/MltF_N"/>
</dbReference>
<dbReference type="Pfam" id="PF00497">
    <property type="entry name" value="SBP_bac_3"/>
    <property type="match status" value="1"/>
</dbReference>
<keyword evidence="2 3" id="KW-0732">Signal</keyword>
<keyword evidence="6" id="KW-1185">Reference proteome</keyword>
<proteinExistence type="inferred from homology"/>
<dbReference type="EMBL" id="QGKM01000043">
    <property type="protein sequence ID" value="PWQ95587.1"/>
    <property type="molecule type" value="Genomic_DNA"/>
</dbReference>
<reference evidence="5 6" key="1">
    <citation type="submission" date="2018-05" db="EMBL/GenBank/DDBJ databases">
        <title>Leucothrix arctica sp. nov., isolated from Arctic seawater.</title>
        <authorList>
            <person name="Choi A."/>
            <person name="Baek K."/>
        </authorList>
    </citation>
    <scope>NUCLEOTIDE SEQUENCE [LARGE SCALE GENOMIC DNA]</scope>
    <source>
        <strain evidence="5 6">JCM 18388</strain>
    </source>
</reference>
<gene>
    <name evidence="5" type="ORF">DKW60_14305</name>
</gene>
<protein>
    <submittedName>
        <fullName evidence="5">Amino acid ABC transporter substrate-binding protein</fullName>
    </submittedName>
</protein>
<comment type="caution">
    <text evidence="5">The sequence shown here is derived from an EMBL/GenBank/DDBJ whole genome shotgun (WGS) entry which is preliminary data.</text>
</comment>
<dbReference type="SUPFAM" id="SSF53850">
    <property type="entry name" value="Periplasmic binding protein-like II"/>
    <property type="match status" value="1"/>
</dbReference>
<dbReference type="PANTHER" id="PTHR35936:SF19">
    <property type="entry name" value="AMINO-ACID-BINDING PROTEIN YXEM-RELATED"/>
    <property type="match status" value="1"/>
</dbReference>
<organism evidence="5 6">
    <name type="scientific">Leucothrix pacifica</name>
    <dbReference type="NCBI Taxonomy" id="1247513"/>
    <lineage>
        <taxon>Bacteria</taxon>
        <taxon>Pseudomonadati</taxon>
        <taxon>Pseudomonadota</taxon>
        <taxon>Gammaproteobacteria</taxon>
        <taxon>Thiotrichales</taxon>
        <taxon>Thiotrichaceae</taxon>
        <taxon>Leucothrix</taxon>
    </lineage>
</organism>
<dbReference type="CDD" id="cd13530">
    <property type="entry name" value="PBP2_peptides_like"/>
    <property type="match status" value="1"/>
</dbReference>
<evidence type="ECO:0000256" key="3">
    <source>
        <dbReference type="SAM" id="SignalP"/>
    </source>
</evidence>
<evidence type="ECO:0000259" key="4">
    <source>
        <dbReference type="SMART" id="SM00062"/>
    </source>
</evidence>
<evidence type="ECO:0000313" key="5">
    <source>
        <dbReference type="EMBL" id="PWQ95587.1"/>
    </source>
</evidence>
<dbReference type="AlphaFoldDB" id="A0A317CB50"/>
<evidence type="ECO:0000256" key="1">
    <source>
        <dbReference type="ARBA" id="ARBA00010333"/>
    </source>
</evidence>
<dbReference type="OrthoDB" id="9768183at2"/>
<evidence type="ECO:0000256" key="2">
    <source>
        <dbReference type="ARBA" id="ARBA00022729"/>
    </source>
</evidence>
<accession>A0A317CB50</accession>